<evidence type="ECO:0000313" key="1">
    <source>
        <dbReference type="Proteomes" id="UP000887576"/>
    </source>
</evidence>
<protein>
    <submittedName>
        <fullName evidence="2">Uncharacterized protein</fullName>
    </submittedName>
</protein>
<name>A0AC34QEQ8_9BILA</name>
<evidence type="ECO:0000313" key="2">
    <source>
        <dbReference type="WBParaSite" id="JU765_v2.g15655.t1"/>
    </source>
</evidence>
<organism evidence="1 2">
    <name type="scientific">Panagrolaimus sp. JU765</name>
    <dbReference type="NCBI Taxonomy" id="591449"/>
    <lineage>
        <taxon>Eukaryota</taxon>
        <taxon>Metazoa</taxon>
        <taxon>Ecdysozoa</taxon>
        <taxon>Nematoda</taxon>
        <taxon>Chromadorea</taxon>
        <taxon>Rhabditida</taxon>
        <taxon>Tylenchina</taxon>
        <taxon>Panagrolaimomorpha</taxon>
        <taxon>Panagrolaimoidea</taxon>
        <taxon>Panagrolaimidae</taxon>
        <taxon>Panagrolaimus</taxon>
    </lineage>
</organism>
<sequence>MSDSRLQQILQHRVIDDSKFLALIYYSIITAMVDFRLNSIEFCSNDRFSTAFDYSHIGGCCLLIWRIG</sequence>
<dbReference type="WBParaSite" id="JU765_v2.g15655.t1">
    <property type="protein sequence ID" value="JU765_v2.g15655.t1"/>
    <property type="gene ID" value="JU765_v2.g15655"/>
</dbReference>
<reference evidence="2" key="1">
    <citation type="submission" date="2022-11" db="UniProtKB">
        <authorList>
            <consortium name="WormBaseParasite"/>
        </authorList>
    </citation>
    <scope>IDENTIFICATION</scope>
</reference>
<dbReference type="Proteomes" id="UP000887576">
    <property type="component" value="Unplaced"/>
</dbReference>
<proteinExistence type="predicted"/>
<accession>A0AC34QEQ8</accession>